<evidence type="ECO:0000313" key="1">
    <source>
        <dbReference type="EnsemblMetazoa" id="G33424.1:cds"/>
    </source>
</evidence>
<protein>
    <submittedName>
        <fullName evidence="1">Uncharacterized protein</fullName>
    </submittedName>
</protein>
<reference evidence="1" key="1">
    <citation type="submission" date="2022-08" db="UniProtKB">
        <authorList>
            <consortium name="EnsemblMetazoa"/>
        </authorList>
    </citation>
    <scope>IDENTIFICATION</scope>
    <source>
        <strain evidence="1">05x7-T-G4-1.051#20</strain>
    </source>
</reference>
<keyword evidence="2" id="KW-1185">Reference proteome</keyword>
<sequence>MTAQNPAVRNLVDVMQMQNLSQLTKKCGIRKTLRHYMMTIKSRYEKSGRSLKYYVPAIVQGETTTKNISTFKKTLIESLKPGRHYRLVNATCHPTFGIELKADSIIMDTLFELTEDEKKMRTNFFSPPTFTMAEASSLAARDSALARSK</sequence>
<organism evidence="1 2">
    <name type="scientific">Magallana gigas</name>
    <name type="common">Pacific oyster</name>
    <name type="synonym">Crassostrea gigas</name>
    <dbReference type="NCBI Taxonomy" id="29159"/>
    <lineage>
        <taxon>Eukaryota</taxon>
        <taxon>Metazoa</taxon>
        <taxon>Spiralia</taxon>
        <taxon>Lophotrochozoa</taxon>
        <taxon>Mollusca</taxon>
        <taxon>Bivalvia</taxon>
        <taxon>Autobranchia</taxon>
        <taxon>Pteriomorphia</taxon>
        <taxon>Ostreida</taxon>
        <taxon>Ostreoidea</taxon>
        <taxon>Ostreidae</taxon>
        <taxon>Magallana</taxon>
    </lineage>
</organism>
<name>A0A8W8MEJ4_MAGGI</name>
<dbReference type="Proteomes" id="UP000005408">
    <property type="component" value="Unassembled WGS sequence"/>
</dbReference>
<dbReference type="AlphaFoldDB" id="A0A8W8MEJ4"/>
<accession>A0A8W8MEJ4</accession>
<evidence type="ECO:0000313" key="2">
    <source>
        <dbReference type="Proteomes" id="UP000005408"/>
    </source>
</evidence>
<proteinExistence type="predicted"/>
<dbReference type="EnsemblMetazoa" id="G33424.1">
    <property type="protein sequence ID" value="G33424.1:cds"/>
    <property type="gene ID" value="G33424"/>
</dbReference>